<gene>
    <name evidence="1" type="ORF">ERS852582_00905</name>
</gene>
<name>A0A173SC76_9FIRM</name>
<dbReference type="AlphaFoldDB" id="A0A173SC76"/>
<reference evidence="1 2" key="1">
    <citation type="submission" date="2015-09" db="EMBL/GenBank/DDBJ databases">
        <authorList>
            <consortium name="Pathogen Informatics"/>
        </authorList>
    </citation>
    <scope>NUCLEOTIDE SEQUENCE [LARGE SCALE GENOMIC DNA]</scope>
    <source>
        <strain evidence="1 2">2789STDY5834970</strain>
    </source>
</reference>
<dbReference type="Proteomes" id="UP000095649">
    <property type="component" value="Unassembled WGS sequence"/>
</dbReference>
<proteinExistence type="predicted"/>
<dbReference type="EMBL" id="CYXN01000004">
    <property type="protein sequence ID" value="CUM86868.1"/>
    <property type="molecule type" value="Genomic_DNA"/>
</dbReference>
<accession>A0A173SC76</accession>
<protein>
    <submittedName>
        <fullName evidence="1">Uncharacterized protein</fullName>
    </submittedName>
</protein>
<sequence length="30" mass="3132">MFQGLGPLLNLLGGGSLTKLLLFLLKGLFG</sequence>
<organism evidence="1 2">
    <name type="scientific">Faecalibacterium prausnitzii</name>
    <dbReference type="NCBI Taxonomy" id="853"/>
    <lineage>
        <taxon>Bacteria</taxon>
        <taxon>Bacillati</taxon>
        <taxon>Bacillota</taxon>
        <taxon>Clostridia</taxon>
        <taxon>Eubacteriales</taxon>
        <taxon>Oscillospiraceae</taxon>
        <taxon>Faecalibacterium</taxon>
    </lineage>
</organism>
<evidence type="ECO:0000313" key="1">
    <source>
        <dbReference type="EMBL" id="CUM86868.1"/>
    </source>
</evidence>
<evidence type="ECO:0000313" key="2">
    <source>
        <dbReference type="Proteomes" id="UP000095649"/>
    </source>
</evidence>